<sequence length="555" mass="63230">MVQGTRTIEMYFVILFLVLLVGSHCEDECLDKWSPWDDGDTNVDLTPVGVSNSETVSNQFCLESIVVDDGDAKIKDVVKDFMPRMWKWESSEDIDDEEETLFVALNGMNTGIKVSIKNSKAKRECLGFLVQLAAETLTTPDGDLNSDIYGRKFMYSNTGRPITTWKDIQKSDFIIHVLFSGETWVWPGVEVGFEWKVSGVKLQTVALRPKIILAKDMVSEVDTEKLIESGNGVMERSPEKHYSDDPQFHNYRTSVTGNPSSSNPHVKNLRAHAQQVLRLPTQNYVEHLQLLKYHKADAWYKPHQDTFHHFKRFSKVDEDVYFYGFPRELAEWADQQRQILWWFSNTDDLSEERLESLGGRLFFRQEDECFPDLLNHRFVKATSDALKGAKLVDSAVVDVHIAWLKKCFCKQQNDVKQCVINAAEVLDSGYEVLQEEIGTLPEAVMRIRNRHVTMLPYLSSVEEGGETVFPYSTDKGLFGDASELVRPGMEACSKGIYVPPIKGAAAIFYHTTPDSREQDQLSTHGGCPPLKGTKWAMNIFCWNIDQHLGMKQLNE</sequence>
<feature type="chain" id="PRO_5030974772" description="Prolyl 4-hydroxylase alpha subunit domain-containing protein" evidence="6">
    <location>
        <begin position="26"/>
        <end position="555"/>
    </location>
</feature>
<dbReference type="GO" id="GO:0004656">
    <property type="term" value="F:procollagen-proline 4-dioxygenase activity"/>
    <property type="evidence" value="ECO:0007669"/>
    <property type="project" value="TreeGrafter"/>
</dbReference>
<dbReference type="PANTHER" id="PTHR10869">
    <property type="entry name" value="PROLYL 4-HYDROXYLASE ALPHA SUBUNIT"/>
    <property type="match status" value="1"/>
</dbReference>
<dbReference type="GO" id="GO:0005506">
    <property type="term" value="F:iron ion binding"/>
    <property type="evidence" value="ECO:0007669"/>
    <property type="project" value="InterPro"/>
</dbReference>
<comment type="cofactor">
    <cofactor evidence="1">
        <name>L-ascorbate</name>
        <dbReference type="ChEBI" id="CHEBI:38290"/>
    </cofactor>
</comment>
<evidence type="ECO:0000256" key="1">
    <source>
        <dbReference type="ARBA" id="ARBA00001961"/>
    </source>
</evidence>
<keyword evidence="4" id="KW-0560">Oxidoreductase</keyword>
<dbReference type="GO" id="GO:0031418">
    <property type="term" value="F:L-ascorbic acid binding"/>
    <property type="evidence" value="ECO:0007669"/>
    <property type="project" value="InterPro"/>
</dbReference>
<dbReference type="AlphaFoldDB" id="A0A7S2SMZ4"/>
<keyword evidence="2" id="KW-0479">Metal-binding</keyword>
<evidence type="ECO:0000256" key="4">
    <source>
        <dbReference type="ARBA" id="ARBA00023002"/>
    </source>
</evidence>
<evidence type="ECO:0000256" key="2">
    <source>
        <dbReference type="ARBA" id="ARBA00022723"/>
    </source>
</evidence>
<keyword evidence="3" id="KW-0223">Dioxygenase</keyword>
<organism evidence="8">
    <name type="scientific">Mucochytrium quahogii</name>
    <dbReference type="NCBI Taxonomy" id="96639"/>
    <lineage>
        <taxon>Eukaryota</taxon>
        <taxon>Sar</taxon>
        <taxon>Stramenopiles</taxon>
        <taxon>Bigyra</taxon>
        <taxon>Labyrinthulomycetes</taxon>
        <taxon>Thraustochytrida</taxon>
        <taxon>Thraustochytriidae</taxon>
        <taxon>Mucochytrium</taxon>
    </lineage>
</organism>
<protein>
    <recommendedName>
        <fullName evidence="7">Prolyl 4-hydroxylase alpha subunit domain-containing protein</fullName>
    </recommendedName>
</protein>
<keyword evidence="6" id="KW-0732">Signal</keyword>
<dbReference type="GO" id="GO:0005783">
    <property type="term" value="C:endoplasmic reticulum"/>
    <property type="evidence" value="ECO:0007669"/>
    <property type="project" value="TreeGrafter"/>
</dbReference>
<evidence type="ECO:0000256" key="5">
    <source>
        <dbReference type="ARBA" id="ARBA00023004"/>
    </source>
</evidence>
<feature type="signal peptide" evidence="6">
    <location>
        <begin position="1"/>
        <end position="25"/>
    </location>
</feature>
<keyword evidence="5" id="KW-0408">Iron</keyword>
<dbReference type="SMART" id="SM00702">
    <property type="entry name" value="P4Hc"/>
    <property type="match status" value="1"/>
</dbReference>
<evidence type="ECO:0000313" key="8">
    <source>
        <dbReference type="EMBL" id="CAD9704808.1"/>
    </source>
</evidence>
<reference evidence="8" key="1">
    <citation type="submission" date="2021-01" db="EMBL/GenBank/DDBJ databases">
        <authorList>
            <person name="Corre E."/>
            <person name="Pelletier E."/>
            <person name="Niang G."/>
            <person name="Scheremetjew M."/>
            <person name="Finn R."/>
            <person name="Kale V."/>
            <person name="Holt S."/>
            <person name="Cochrane G."/>
            <person name="Meng A."/>
            <person name="Brown T."/>
            <person name="Cohen L."/>
        </authorList>
    </citation>
    <scope>NUCLEOTIDE SEQUENCE</scope>
    <source>
        <strain evidence="8">NY070348D</strain>
    </source>
</reference>
<proteinExistence type="predicted"/>
<dbReference type="PANTHER" id="PTHR10869:SF226">
    <property type="entry name" value="PROLYL 4-HYDROXYLASE ALPHA SUBUNIT DOMAIN-CONTAINING PROTEIN"/>
    <property type="match status" value="1"/>
</dbReference>
<dbReference type="InterPro" id="IPR045054">
    <property type="entry name" value="P4HA-like"/>
</dbReference>
<dbReference type="EMBL" id="HBHK01025307">
    <property type="protein sequence ID" value="CAD9704808.1"/>
    <property type="molecule type" value="Transcribed_RNA"/>
</dbReference>
<name>A0A7S2SMZ4_9STRA</name>
<evidence type="ECO:0000256" key="6">
    <source>
        <dbReference type="SAM" id="SignalP"/>
    </source>
</evidence>
<feature type="domain" description="Prolyl 4-hydroxylase alpha subunit" evidence="7">
    <location>
        <begin position="209"/>
        <end position="542"/>
    </location>
</feature>
<evidence type="ECO:0000256" key="3">
    <source>
        <dbReference type="ARBA" id="ARBA00022964"/>
    </source>
</evidence>
<accession>A0A7S2SMZ4</accession>
<evidence type="ECO:0000259" key="7">
    <source>
        <dbReference type="SMART" id="SM00702"/>
    </source>
</evidence>
<gene>
    <name evidence="8" type="ORF">QSP1433_LOCUS15950</name>
</gene>
<dbReference type="Gene3D" id="2.60.120.620">
    <property type="entry name" value="q2cbj1_9rhob like domain"/>
    <property type="match status" value="2"/>
</dbReference>
<dbReference type="InterPro" id="IPR006620">
    <property type="entry name" value="Pro_4_hyd_alph"/>
</dbReference>